<keyword evidence="2" id="KW-0489">Methyltransferase</keyword>
<dbReference type="InterPro" id="IPR041698">
    <property type="entry name" value="Methyltransf_25"/>
</dbReference>
<dbReference type="AlphaFoldDB" id="A0A5N7MIZ2"/>
<feature type="domain" description="Methyltransferase" evidence="1">
    <location>
        <begin position="64"/>
        <end position="159"/>
    </location>
</feature>
<dbReference type="Gene3D" id="3.40.50.150">
    <property type="entry name" value="Vaccinia Virus protein VP39"/>
    <property type="match status" value="1"/>
</dbReference>
<protein>
    <submittedName>
        <fullName evidence="2">Methyltransferase domain-containing protein</fullName>
    </submittedName>
</protein>
<comment type="caution">
    <text evidence="2">The sequence shown here is derived from an EMBL/GenBank/DDBJ whole genome shotgun (WGS) entry which is preliminary data.</text>
</comment>
<dbReference type="SUPFAM" id="SSF53335">
    <property type="entry name" value="S-adenosyl-L-methionine-dependent methyltransferases"/>
    <property type="match status" value="1"/>
</dbReference>
<dbReference type="EMBL" id="VOSK01000040">
    <property type="protein sequence ID" value="MPR26134.1"/>
    <property type="molecule type" value="Genomic_DNA"/>
</dbReference>
<gene>
    <name evidence="2" type="ORF">FS320_13065</name>
</gene>
<organism evidence="2 3">
    <name type="scientific">Microvirga tunisiensis</name>
    <dbReference type="NCBI Taxonomy" id="2108360"/>
    <lineage>
        <taxon>Bacteria</taxon>
        <taxon>Pseudomonadati</taxon>
        <taxon>Pseudomonadota</taxon>
        <taxon>Alphaproteobacteria</taxon>
        <taxon>Hyphomicrobiales</taxon>
        <taxon>Methylobacteriaceae</taxon>
        <taxon>Microvirga</taxon>
    </lineage>
</organism>
<dbReference type="GO" id="GO:0008168">
    <property type="term" value="F:methyltransferase activity"/>
    <property type="evidence" value="ECO:0007669"/>
    <property type="project" value="UniProtKB-KW"/>
</dbReference>
<dbReference type="GO" id="GO:0032259">
    <property type="term" value="P:methylation"/>
    <property type="evidence" value="ECO:0007669"/>
    <property type="project" value="UniProtKB-KW"/>
</dbReference>
<name>A0A5N7MIZ2_9HYPH</name>
<dbReference type="OrthoDB" id="9800454at2"/>
<proteinExistence type="predicted"/>
<evidence type="ECO:0000313" key="2">
    <source>
        <dbReference type="EMBL" id="MPR26134.1"/>
    </source>
</evidence>
<reference evidence="2 3" key="1">
    <citation type="journal article" date="2019" name="Syst. Appl. Microbiol.">
        <title>Microvirga tunisiensis sp. nov., a root nodule symbiotic bacterium isolated from Lupinus micranthus and L. luteus grown in Northern Tunisia.</title>
        <authorList>
            <person name="Msaddak A."/>
            <person name="Rejili M."/>
            <person name="Duran D."/>
            <person name="Mars M."/>
            <person name="Palacios J.M."/>
            <person name="Ruiz-Argueso T."/>
            <person name="Rey L."/>
            <person name="Imperial J."/>
        </authorList>
    </citation>
    <scope>NUCLEOTIDE SEQUENCE [LARGE SCALE GENOMIC DNA]</scope>
    <source>
        <strain evidence="2 3">Lmie10</strain>
    </source>
</reference>
<evidence type="ECO:0000259" key="1">
    <source>
        <dbReference type="Pfam" id="PF13649"/>
    </source>
</evidence>
<dbReference type="InterPro" id="IPR029063">
    <property type="entry name" value="SAM-dependent_MTases_sf"/>
</dbReference>
<dbReference type="Pfam" id="PF13649">
    <property type="entry name" value="Methyltransf_25"/>
    <property type="match status" value="1"/>
</dbReference>
<dbReference type="CDD" id="cd02440">
    <property type="entry name" value="AdoMet_MTases"/>
    <property type="match status" value="1"/>
</dbReference>
<evidence type="ECO:0000313" key="3">
    <source>
        <dbReference type="Proteomes" id="UP000403266"/>
    </source>
</evidence>
<dbReference type="Proteomes" id="UP000403266">
    <property type="component" value="Unassembled WGS sequence"/>
</dbReference>
<keyword evidence="2" id="KW-0808">Transferase</keyword>
<accession>A0A5N7MIZ2</accession>
<sequence length="237" mass="27451">MSRSFAERSPETEWMDTEAVSLDDYRSCLKDLATVNVVTMTHGPILKWLDRATRHLNPQDRVTILDVGYGYGDLLRRIHAWSRRRNRPASLIGVDLNPMSELIARAATPPGVGINYRTGNVFDFQPERPIDFIICSQTTHHMSNEELAGFVRWMERVATRGWYIADLYRHPIPFHFFRALSWAAGWHRFVRHDGPISIARSFRRKDWETILASAGLKPGTAQIRWYPAFRLCVSRLK</sequence>
<dbReference type="RefSeq" id="WP_152712165.1">
    <property type="nucleotide sequence ID" value="NZ_VOSJ01000035.1"/>
</dbReference>
<keyword evidence="3" id="KW-1185">Reference proteome</keyword>